<dbReference type="EMBL" id="PGTM01000029">
    <property type="protein sequence ID" value="PJF36825.1"/>
    <property type="molecule type" value="Genomic_DNA"/>
</dbReference>
<evidence type="ECO:0000313" key="3">
    <source>
        <dbReference type="Proteomes" id="UP000229681"/>
    </source>
</evidence>
<accession>A0A2M8PH06</accession>
<sequence>MALLVAALVFTLSNFLGIAPAQAAATAAFDVTCSSVTLQITGAPSGTSYDLLVILPDSTSLYQPPVPTVGGAVTITLTFPSLPEGSYIYADTWQFSPLIMNFASINKRCGYDGIPVPPGFIFAEITCDVTVFQVPNPDFPTSARLRKGQTWFVNPKPVPAQIDTFYKEWTEVFVAGPRTGYIPTACVNPVPRFRR</sequence>
<organism evidence="2 3">
    <name type="scientific">Candidatus Thermofonsia Clade 1 bacterium</name>
    <dbReference type="NCBI Taxonomy" id="2364210"/>
    <lineage>
        <taxon>Bacteria</taxon>
        <taxon>Bacillati</taxon>
        <taxon>Chloroflexota</taxon>
        <taxon>Candidatus Thermofontia</taxon>
        <taxon>Candidatus Thermofonsia Clade 1</taxon>
    </lineage>
</organism>
<name>A0A2M8PH06_9CHLR</name>
<evidence type="ECO:0000313" key="2">
    <source>
        <dbReference type="EMBL" id="PJF36825.1"/>
    </source>
</evidence>
<feature type="chain" id="PRO_5030053730" description="SH3b domain-containing protein" evidence="1">
    <location>
        <begin position="24"/>
        <end position="195"/>
    </location>
</feature>
<protein>
    <recommendedName>
        <fullName evidence="4">SH3b domain-containing protein</fullName>
    </recommendedName>
</protein>
<evidence type="ECO:0008006" key="4">
    <source>
        <dbReference type="Google" id="ProtNLM"/>
    </source>
</evidence>
<comment type="caution">
    <text evidence="2">The sequence shown here is derived from an EMBL/GenBank/DDBJ whole genome shotgun (WGS) entry which is preliminary data.</text>
</comment>
<proteinExistence type="predicted"/>
<gene>
    <name evidence="2" type="ORF">CUN49_03505</name>
</gene>
<dbReference type="Proteomes" id="UP000229681">
    <property type="component" value="Unassembled WGS sequence"/>
</dbReference>
<feature type="signal peptide" evidence="1">
    <location>
        <begin position="1"/>
        <end position="23"/>
    </location>
</feature>
<evidence type="ECO:0000256" key="1">
    <source>
        <dbReference type="SAM" id="SignalP"/>
    </source>
</evidence>
<dbReference type="AlphaFoldDB" id="A0A2M8PH06"/>
<keyword evidence="1" id="KW-0732">Signal</keyword>
<reference evidence="2 3" key="1">
    <citation type="submission" date="2017-11" db="EMBL/GenBank/DDBJ databases">
        <title>Evolution of Phototrophy in the Chloroflexi Phylum Driven by Horizontal Gene Transfer.</title>
        <authorList>
            <person name="Ward L.M."/>
            <person name="Hemp J."/>
            <person name="Shih P.M."/>
            <person name="Mcglynn S.E."/>
            <person name="Fischer W."/>
        </authorList>
    </citation>
    <scope>NUCLEOTIDE SEQUENCE [LARGE SCALE GENOMIC DNA]</scope>
    <source>
        <strain evidence="2">JP3_13</strain>
    </source>
</reference>